<evidence type="ECO:0000256" key="1">
    <source>
        <dbReference type="ARBA" id="ARBA00004127"/>
    </source>
</evidence>
<feature type="transmembrane region" description="Helical" evidence="7">
    <location>
        <begin position="21"/>
        <end position="40"/>
    </location>
</feature>
<proteinExistence type="predicted"/>
<keyword evidence="2" id="KW-0813">Transport</keyword>
<dbReference type="STRING" id="658196.A0A397TC39"/>
<keyword evidence="6 7" id="KW-0472">Membrane</keyword>
<evidence type="ECO:0000256" key="4">
    <source>
        <dbReference type="ARBA" id="ARBA00022692"/>
    </source>
</evidence>
<keyword evidence="5 7" id="KW-1133">Transmembrane helix</keyword>
<dbReference type="Pfam" id="PF08449">
    <property type="entry name" value="UAA"/>
    <property type="match status" value="1"/>
</dbReference>
<feature type="transmembrane region" description="Helical" evidence="7">
    <location>
        <begin position="212"/>
        <end position="231"/>
    </location>
</feature>
<evidence type="ECO:0000313" key="8">
    <source>
        <dbReference type="EMBL" id="RIA93857.1"/>
    </source>
</evidence>
<keyword evidence="3" id="KW-0762">Sugar transport</keyword>
<evidence type="ECO:0000256" key="2">
    <source>
        <dbReference type="ARBA" id="ARBA00022448"/>
    </source>
</evidence>
<evidence type="ECO:0000256" key="5">
    <source>
        <dbReference type="ARBA" id="ARBA00022989"/>
    </source>
</evidence>
<feature type="transmembrane region" description="Helical" evidence="7">
    <location>
        <begin position="119"/>
        <end position="137"/>
    </location>
</feature>
<evidence type="ECO:0000256" key="3">
    <source>
        <dbReference type="ARBA" id="ARBA00022597"/>
    </source>
</evidence>
<gene>
    <name evidence="8" type="ORF">C1645_761457</name>
</gene>
<feature type="transmembrane region" description="Helical" evidence="7">
    <location>
        <begin position="146"/>
        <end position="164"/>
    </location>
</feature>
<protein>
    <submittedName>
        <fullName evidence="8">UAA transporter</fullName>
    </submittedName>
</protein>
<evidence type="ECO:0000313" key="9">
    <source>
        <dbReference type="Proteomes" id="UP000265703"/>
    </source>
</evidence>
<dbReference type="AlphaFoldDB" id="A0A397TC39"/>
<reference evidence="8 9" key="1">
    <citation type="submission" date="2018-06" db="EMBL/GenBank/DDBJ databases">
        <title>Comparative genomics reveals the genomic features of Rhizophagus irregularis, R. cerebriforme, R. diaphanum and Gigaspora rosea, and their symbiotic lifestyle signature.</title>
        <authorList>
            <person name="Morin E."/>
            <person name="San Clemente H."/>
            <person name="Chen E.C.H."/>
            <person name="De La Providencia I."/>
            <person name="Hainaut M."/>
            <person name="Kuo A."/>
            <person name="Kohler A."/>
            <person name="Murat C."/>
            <person name="Tang N."/>
            <person name="Roy S."/>
            <person name="Loubradou J."/>
            <person name="Henrissat B."/>
            <person name="Grigoriev I.V."/>
            <person name="Corradi N."/>
            <person name="Roux C."/>
            <person name="Martin F.M."/>
        </authorList>
    </citation>
    <scope>NUCLEOTIDE SEQUENCE [LARGE SCALE GENOMIC DNA]</scope>
    <source>
        <strain evidence="8 9">DAOM 227022</strain>
    </source>
</reference>
<feature type="transmembrane region" description="Helical" evidence="7">
    <location>
        <begin position="180"/>
        <end position="200"/>
    </location>
</feature>
<organism evidence="8 9">
    <name type="scientific">Glomus cerebriforme</name>
    <dbReference type="NCBI Taxonomy" id="658196"/>
    <lineage>
        <taxon>Eukaryota</taxon>
        <taxon>Fungi</taxon>
        <taxon>Fungi incertae sedis</taxon>
        <taxon>Mucoromycota</taxon>
        <taxon>Glomeromycotina</taxon>
        <taxon>Glomeromycetes</taxon>
        <taxon>Glomerales</taxon>
        <taxon>Glomeraceae</taxon>
        <taxon>Glomus</taxon>
    </lineage>
</organism>
<dbReference type="OrthoDB" id="999962at2759"/>
<dbReference type="PANTHER" id="PTHR10778">
    <property type="entry name" value="SOLUTE CARRIER FAMILY 35 MEMBER B"/>
    <property type="match status" value="1"/>
</dbReference>
<accession>A0A397TC39</accession>
<name>A0A397TC39_9GLOM</name>
<feature type="transmembrane region" description="Helical" evidence="7">
    <location>
        <begin position="91"/>
        <end position="113"/>
    </location>
</feature>
<comment type="subcellular location">
    <subcellularLocation>
        <location evidence="1">Endomembrane system</location>
        <topology evidence="1">Multi-pass membrane protein</topology>
    </subcellularLocation>
</comment>
<keyword evidence="4 7" id="KW-0812">Transmembrane</keyword>
<dbReference type="PROSITE" id="PS51257">
    <property type="entry name" value="PROKAR_LIPOPROTEIN"/>
    <property type="match status" value="1"/>
</dbReference>
<dbReference type="InterPro" id="IPR013657">
    <property type="entry name" value="SCL35B1-4/HUT1"/>
</dbReference>
<dbReference type="NCBIfam" id="TIGR00803">
    <property type="entry name" value="nst"/>
    <property type="match status" value="1"/>
</dbReference>
<dbReference type="GO" id="GO:0005789">
    <property type="term" value="C:endoplasmic reticulum membrane"/>
    <property type="evidence" value="ECO:0007669"/>
    <property type="project" value="TreeGrafter"/>
</dbReference>
<feature type="transmembrane region" description="Helical" evidence="7">
    <location>
        <begin position="308"/>
        <end position="327"/>
    </location>
</feature>
<dbReference type="GO" id="GO:0000139">
    <property type="term" value="C:Golgi membrane"/>
    <property type="evidence" value="ECO:0007669"/>
    <property type="project" value="TreeGrafter"/>
</dbReference>
<dbReference type="SUPFAM" id="SSF103481">
    <property type="entry name" value="Multidrug resistance efflux transporter EmrE"/>
    <property type="match status" value="1"/>
</dbReference>
<dbReference type="InterPro" id="IPR037185">
    <property type="entry name" value="EmrE-like"/>
</dbReference>
<dbReference type="PANTHER" id="PTHR10778:SF4">
    <property type="entry name" value="NUCLEOTIDE SUGAR TRANSPORTER SLC35B4"/>
    <property type="match status" value="1"/>
</dbReference>
<keyword evidence="9" id="KW-1185">Reference proteome</keyword>
<dbReference type="Proteomes" id="UP000265703">
    <property type="component" value="Unassembled WGS sequence"/>
</dbReference>
<dbReference type="GO" id="GO:0005464">
    <property type="term" value="F:UDP-xylose transmembrane transporter activity"/>
    <property type="evidence" value="ECO:0007669"/>
    <property type="project" value="TreeGrafter"/>
</dbReference>
<evidence type="ECO:0000256" key="7">
    <source>
        <dbReference type="SAM" id="Phobius"/>
    </source>
</evidence>
<evidence type="ECO:0000256" key="6">
    <source>
        <dbReference type="ARBA" id="ARBA00023136"/>
    </source>
</evidence>
<dbReference type="EMBL" id="QKYT01000095">
    <property type="protein sequence ID" value="RIA93857.1"/>
    <property type="molecule type" value="Genomic_DNA"/>
</dbReference>
<feature type="transmembrane region" description="Helical" evidence="7">
    <location>
        <begin position="333"/>
        <end position="351"/>
    </location>
</feature>
<dbReference type="GO" id="GO:0005462">
    <property type="term" value="F:UDP-N-acetylglucosamine transmembrane transporter activity"/>
    <property type="evidence" value="ECO:0007669"/>
    <property type="project" value="TreeGrafter"/>
</dbReference>
<sequence>MTIEKMLIKLRDTIFNSSFTNLIVIGSLLFGGCCSNVIALELLVGEAPKSGNLFTFAQFLFISCEGLFYNLEFSSSSIPHLKKRTVPVHRWLTMVVLFFTVSVLNNIALGYNISVPLHIIFRSGGLIVSLILGWAIVGKRYSIQQVISVIMVTLGVACATISSAKTKTKEGINEGSMTDYVIGITILSIALVLSCFMGLYQEVTYEKYGSNWREGLFYTHFLALPLFLVFYSDIKGQLQGFNQSIPLTLDGVFKILQTNVYIPSGINRVLKSCTIPRTWAYLIMNVLTQYVCVSGVHRLNSIATALTLNLVLNLRKFTSLVISVWLFDNDFHIGMAVGGLLVFSGTLLYSFGSSKNSSSNMLKKEKTIVDTSTLKKNDVNVLKESKKDL</sequence>
<comment type="caution">
    <text evidence="8">The sequence shown here is derived from an EMBL/GenBank/DDBJ whole genome shotgun (WGS) entry which is preliminary data.</text>
</comment>